<evidence type="ECO:0000256" key="1">
    <source>
        <dbReference type="ARBA" id="ARBA00022630"/>
    </source>
</evidence>
<dbReference type="PANTHER" id="PTHR43278:SF4">
    <property type="entry name" value="NAD(P)H-DEPENDENT FMN-CONTAINING OXIDOREDUCTASE YWQN-RELATED"/>
    <property type="match status" value="1"/>
</dbReference>
<reference evidence="4 5" key="1">
    <citation type="submission" date="2020-08" db="EMBL/GenBank/DDBJ databases">
        <title>Bridging the membrane lipid divide: bacteria of the FCB group superphylum have the potential to synthesize archaeal ether lipids.</title>
        <authorList>
            <person name="Villanueva L."/>
            <person name="Von Meijenfeldt F.A.B."/>
            <person name="Westbye A.B."/>
            <person name="Yadav S."/>
            <person name="Hopmans E.C."/>
            <person name="Dutilh B.E."/>
            <person name="Sinninghe Damste J.S."/>
        </authorList>
    </citation>
    <scope>NUCLEOTIDE SEQUENCE [LARGE SCALE GENOMIC DNA]</scope>
    <source>
        <strain evidence="4">NIOZ-UU17</strain>
    </source>
</reference>
<dbReference type="EMBL" id="JACNIG010000062">
    <property type="protein sequence ID" value="MBC8430617.1"/>
    <property type="molecule type" value="Genomic_DNA"/>
</dbReference>
<dbReference type="InterPro" id="IPR005025">
    <property type="entry name" value="FMN_Rdtase-like_dom"/>
</dbReference>
<comment type="caution">
    <text evidence="4">The sequence shown here is derived from an EMBL/GenBank/DDBJ whole genome shotgun (WGS) entry which is preliminary data.</text>
</comment>
<feature type="domain" description="NADPH-dependent FMN reductase-like" evidence="3">
    <location>
        <begin position="1"/>
        <end position="159"/>
    </location>
</feature>
<evidence type="ECO:0000256" key="2">
    <source>
        <dbReference type="ARBA" id="ARBA00022643"/>
    </source>
</evidence>
<proteinExistence type="predicted"/>
<dbReference type="Gene3D" id="3.40.50.360">
    <property type="match status" value="1"/>
</dbReference>
<evidence type="ECO:0000259" key="3">
    <source>
        <dbReference type="Pfam" id="PF03358"/>
    </source>
</evidence>
<sequence length="191" mass="21103">MKVVAFNGSARKNGNTAILVNHVLRELEQEGIETELMQLAGKKIRGCIACMKCWENKDQRCSVTNDVLNECIEKMIAADGIILGSPTYFANVSTEMKALIDRAGMTSIANDRMFKRKVGAAVVAVRRGGAIHVFNSINHFFFIGQMIVPGSIYWNMGFGLDKGEVEKDDEGVSTMQELGKNMAWLLKKTHG</sequence>
<dbReference type="PANTHER" id="PTHR43278">
    <property type="entry name" value="NAD(P)H-DEPENDENT FMN-CONTAINING OXIDOREDUCTASE YWQN-RELATED"/>
    <property type="match status" value="1"/>
</dbReference>
<keyword evidence="2" id="KW-0288">FMN</keyword>
<gene>
    <name evidence="4" type="ORF">H8D96_01735</name>
</gene>
<dbReference type="AlphaFoldDB" id="A0A8J6NZR8"/>
<keyword evidence="1" id="KW-0285">Flavoprotein</keyword>
<accession>A0A8J6NZR8</accession>
<evidence type="ECO:0000313" key="5">
    <source>
        <dbReference type="Proteomes" id="UP000605201"/>
    </source>
</evidence>
<protein>
    <submittedName>
        <fullName evidence="4">Flavodoxin family protein</fullName>
    </submittedName>
</protein>
<dbReference type="InterPro" id="IPR051796">
    <property type="entry name" value="ISF_SsuE-like"/>
</dbReference>
<name>A0A8J6NZR8_9BACT</name>
<dbReference type="SUPFAM" id="SSF52218">
    <property type="entry name" value="Flavoproteins"/>
    <property type="match status" value="1"/>
</dbReference>
<evidence type="ECO:0000313" key="4">
    <source>
        <dbReference type="EMBL" id="MBC8430617.1"/>
    </source>
</evidence>
<organism evidence="4 5">
    <name type="scientific">Candidatus Desulfatibia vada</name>
    <dbReference type="NCBI Taxonomy" id="2841696"/>
    <lineage>
        <taxon>Bacteria</taxon>
        <taxon>Pseudomonadati</taxon>
        <taxon>Thermodesulfobacteriota</taxon>
        <taxon>Desulfobacteria</taxon>
        <taxon>Desulfobacterales</taxon>
        <taxon>Desulfobacterales incertae sedis</taxon>
        <taxon>Candidatus Desulfatibia</taxon>
    </lineage>
</organism>
<dbReference type="Pfam" id="PF03358">
    <property type="entry name" value="FMN_red"/>
    <property type="match status" value="1"/>
</dbReference>
<dbReference type="GO" id="GO:0016491">
    <property type="term" value="F:oxidoreductase activity"/>
    <property type="evidence" value="ECO:0007669"/>
    <property type="project" value="InterPro"/>
</dbReference>
<dbReference type="Proteomes" id="UP000605201">
    <property type="component" value="Unassembled WGS sequence"/>
</dbReference>
<dbReference type="InterPro" id="IPR029039">
    <property type="entry name" value="Flavoprotein-like_sf"/>
</dbReference>